<organism evidence="1 2">
    <name type="scientific">Bauhinia variegata</name>
    <name type="common">Purple orchid tree</name>
    <name type="synonym">Phanera variegata</name>
    <dbReference type="NCBI Taxonomy" id="167791"/>
    <lineage>
        <taxon>Eukaryota</taxon>
        <taxon>Viridiplantae</taxon>
        <taxon>Streptophyta</taxon>
        <taxon>Embryophyta</taxon>
        <taxon>Tracheophyta</taxon>
        <taxon>Spermatophyta</taxon>
        <taxon>Magnoliopsida</taxon>
        <taxon>eudicotyledons</taxon>
        <taxon>Gunneridae</taxon>
        <taxon>Pentapetalae</taxon>
        <taxon>rosids</taxon>
        <taxon>fabids</taxon>
        <taxon>Fabales</taxon>
        <taxon>Fabaceae</taxon>
        <taxon>Cercidoideae</taxon>
        <taxon>Cercideae</taxon>
        <taxon>Bauhiniinae</taxon>
        <taxon>Bauhinia</taxon>
    </lineage>
</organism>
<dbReference type="Proteomes" id="UP000828941">
    <property type="component" value="Chromosome 13"/>
</dbReference>
<evidence type="ECO:0000313" key="2">
    <source>
        <dbReference type="Proteomes" id="UP000828941"/>
    </source>
</evidence>
<comment type="caution">
    <text evidence="1">The sequence shown here is derived from an EMBL/GenBank/DDBJ whole genome shotgun (WGS) entry which is preliminary data.</text>
</comment>
<gene>
    <name evidence="1" type="ORF">L6164_034554</name>
</gene>
<accession>A0ACB9KVI8</accession>
<name>A0ACB9KVI8_BAUVA</name>
<protein>
    <submittedName>
        <fullName evidence="1">Uncharacterized protein</fullName>
    </submittedName>
</protein>
<proteinExistence type="predicted"/>
<sequence>MGRKPNAAKHKEKAPMLENVNASLERVESMPGENREPSSKKVESFEGFSSPQSETQQKSARIRGRSSKKFKNNSITVLRRSQRIKSTVVHTSNQDLEPDVEDLTLSDNENDEPDTQVDKVLPEPEAKPSEQGLEEKIDCLFQRLEALENLIESLQSRLDENIGLNEAASSASISYRGLYFDCQKKIEALTNENRQLTGKLENALGKVEVYEKENRNFLEALEKMKDVIMISNLAKTTEAAVSAQKKRRVEASGN</sequence>
<dbReference type="EMBL" id="CM039438">
    <property type="protein sequence ID" value="KAI4301260.1"/>
    <property type="molecule type" value="Genomic_DNA"/>
</dbReference>
<keyword evidence="2" id="KW-1185">Reference proteome</keyword>
<evidence type="ECO:0000313" key="1">
    <source>
        <dbReference type="EMBL" id="KAI4301260.1"/>
    </source>
</evidence>
<reference evidence="1 2" key="1">
    <citation type="journal article" date="2022" name="DNA Res.">
        <title>Chromosomal-level genome assembly of the orchid tree Bauhinia variegata (Leguminosae; Cercidoideae) supports the allotetraploid origin hypothesis of Bauhinia.</title>
        <authorList>
            <person name="Zhong Y."/>
            <person name="Chen Y."/>
            <person name="Zheng D."/>
            <person name="Pang J."/>
            <person name="Liu Y."/>
            <person name="Luo S."/>
            <person name="Meng S."/>
            <person name="Qian L."/>
            <person name="Wei D."/>
            <person name="Dai S."/>
            <person name="Zhou R."/>
        </authorList>
    </citation>
    <scope>NUCLEOTIDE SEQUENCE [LARGE SCALE GENOMIC DNA]</scope>
    <source>
        <strain evidence="1">BV-YZ2020</strain>
    </source>
</reference>